<name>A0A4R2LE72_9FIRM</name>
<keyword evidence="1" id="KW-0472">Membrane</keyword>
<evidence type="ECO:0008006" key="4">
    <source>
        <dbReference type="Google" id="ProtNLM"/>
    </source>
</evidence>
<dbReference type="Proteomes" id="UP000295711">
    <property type="component" value="Unassembled WGS sequence"/>
</dbReference>
<keyword evidence="3" id="KW-1185">Reference proteome</keyword>
<evidence type="ECO:0000256" key="1">
    <source>
        <dbReference type="SAM" id="Phobius"/>
    </source>
</evidence>
<dbReference type="EMBL" id="SLXA01000002">
    <property type="protein sequence ID" value="TCO85739.1"/>
    <property type="molecule type" value="Genomic_DNA"/>
</dbReference>
<protein>
    <recommendedName>
        <fullName evidence="4">DUF4366 domain-containing protein</fullName>
    </recommendedName>
</protein>
<keyword evidence="1" id="KW-1133">Transmembrane helix</keyword>
<comment type="caution">
    <text evidence="2">The sequence shown here is derived from an EMBL/GenBank/DDBJ whole genome shotgun (WGS) entry which is preliminary data.</text>
</comment>
<feature type="transmembrane region" description="Helical" evidence="1">
    <location>
        <begin position="6"/>
        <end position="27"/>
    </location>
</feature>
<proteinExistence type="predicted"/>
<sequence>MKIGKFFKFVIKTLTAAIAVGSIIYIIKDIMDKKASDNFDDTWDDDLDEDFDDMFDDEDSEDVTSTREYVKMDPSKMSAETCEE</sequence>
<gene>
    <name evidence="2" type="ORF">EV212_10254</name>
</gene>
<keyword evidence="1" id="KW-0812">Transmembrane</keyword>
<evidence type="ECO:0000313" key="2">
    <source>
        <dbReference type="EMBL" id="TCO85739.1"/>
    </source>
</evidence>
<accession>A0A4R2LE72</accession>
<evidence type="ECO:0000313" key="3">
    <source>
        <dbReference type="Proteomes" id="UP000295711"/>
    </source>
</evidence>
<organism evidence="2 3">
    <name type="scientific">Frisingicoccus caecimuris</name>
    <dbReference type="NCBI Taxonomy" id="1796636"/>
    <lineage>
        <taxon>Bacteria</taxon>
        <taxon>Bacillati</taxon>
        <taxon>Bacillota</taxon>
        <taxon>Clostridia</taxon>
        <taxon>Lachnospirales</taxon>
        <taxon>Lachnospiraceae</taxon>
        <taxon>Frisingicoccus</taxon>
    </lineage>
</organism>
<reference evidence="2 3" key="1">
    <citation type="submission" date="2019-03" db="EMBL/GenBank/DDBJ databases">
        <title>Genomic Encyclopedia of Type Strains, Phase IV (KMG-IV): sequencing the most valuable type-strain genomes for metagenomic binning, comparative biology and taxonomic classification.</title>
        <authorList>
            <person name="Goeker M."/>
        </authorList>
    </citation>
    <scope>NUCLEOTIDE SEQUENCE [LARGE SCALE GENOMIC DNA]</scope>
    <source>
        <strain evidence="2 3">DSM 28559</strain>
    </source>
</reference>
<dbReference type="AlphaFoldDB" id="A0A4R2LE72"/>
<dbReference type="RefSeq" id="WP_132088442.1">
    <property type="nucleotide sequence ID" value="NZ_JANKAQ010000001.1"/>
</dbReference>